<name>A0A6A3HIY9_9STRA</name>
<organism evidence="1 4">
    <name type="scientific">Phytophthora rubi</name>
    <dbReference type="NCBI Taxonomy" id="129364"/>
    <lineage>
        <taxon>Eukaryota</taxon>
        <taxon>Sar</taxon>
        <taxon>Stramenopiles</taxon>
        <taxon>Oomycota</taxon>
        <taxon>Peronosporomycetes</taxon>
        <taxon>Peronosporales</taxon>
        <taxon>Peronosporaceae</taxon>
        <taxon>Phytophthora</taxon>
    </lineage>
</organism>
<gene>
    <name evidence="1" type="ORF">PR002_g27679</name>
    <name evidence="2" type="ORF">PR003_g28781</name>
</gene>
<protein>
    <recommendedName>
        <fullName evidence="5">RNase H type-1 domain-containing protein</fullName>
    </recommendedName>
</protein>
<dbReference type="Proteomes" id="UP000435112">
    <property type="component" value="Unassembled WGS sequence"/>
</dbReference>
<reference evidence="1 4" key="1">
    <citation type="submission" date="2018-09" db="EMBL/GenBank/DDBJ databases">
        <title>Genomic investigation of the strawberry pathogen Phytophthora fragariae indicates pathogenicity is determined by transcriptional variation in three key races.</title>
        <authorList>
            <person name="Adams T.M."/>
            <person name="Armitage A.D."/>
            <person name="Sobczyk M.K."/>
            <person name="Bates H.J."/>
            <person name="Dunwell J.M."/>
            <person name="Nellist C.F."/>
            <person name="Harrison R.J."/>
        </authorList>
    </citation>
    <scope>NUCLEOTIDE SEQUENCE [LARGE SCALE GENOMIC DNA]</scope>
    <source>
        <strain evidence="1 4">SCRP324</strain>
        <strain evidence="2 3">SCRP333</strain>
    </source>
</reference>
<evidence type="ECO:0000313" key="2">
    <source>
        <dbReference type="EMBL" id="KAE9277477.1"/>
    </source>
</evidence>
<evidence type="ECO:0000313" key="3">
    <source>
        <dbReference type="Proteomes" id="UP000434957"/>
    </source>
</evidence>
<dbReference type="Proteomes" id="UP000434957">
    <property type="component" value="Unassembled WGS sequence"/>
</dbReference>
<dbReference type="EMBL" id="QXFT01004517">
    <property type="protein sequence ID" value="KAE9277477.1"/>
    <property type="molecule type" value="Genomic_DNA"/>
</dbReference>
<dbReference type="EMBL" id="QXFU01004461">
    <property type="protein sequence ID" value="KAE8968674.1"/>
    <property type="molecule type" value="Genomic_DNA"/>
</dbReference>
<sequence length="76" mass="8661">MAIREWYYQQRSANRMVDTLAKMAIDSCVSKQVTNGGHSLFEQHWDKVIRHMGDDMAPLMDIMDDTAQEAAVADSQ</sequence>
<comment type="caution">
    <text evidence="1">The sequence shown here is derived from an EMBL/GenBank/DDBJ whole genome shotgun (WGS) entry which is preliminary data.</text>
</comment>
<keyword evidence="3" id="KW-1185">Reference proteome</keyword>
<proteinExistence type="predicted"/>
<evidence type="ECO:0008006" key="5">
    <source>
        <dbReference type="Google" id="ProtNLM"/>
    </source>
</evidence>
<dbReference type="AlphaFoldDB" id="A0A6A3HIY9"/>
<evidence type="ECO:0000313" key="1">
    <source>
        <dbReference type="EMBL" id="KAE8968674.1"/>
    </source>
</evidence>
<accession>A0A6A3HIY9</accession>
<evidence type="ECO:0000313" key="4">
    <source>
        <dbReference type="Proteomes" id="UP000435112"/>
    </source>
</evidence>